<dbReference type="Pfam" id="PF03738">
    <property type="entry name" value="GSP_synth"/>
    <property type="match status" value="1"/>
</dbReference>
<evidence type="ECO:0000256" key="4">
    <source>
        <dbReference type="ARBA" id="ARBA00022741"/>
    </source>
</evidence>
<accession>A0A5R9GUY3</accession>
<dbReference type="PROSITE" id="PS50911">
    <property type="entry name" value="CHAP"/>
    <property type="match status" value="1"/>
</dbReference>
<dbReference type="InterPro" id="IPR007921">
    <property type="entry name" value="CHAP_dom"/>
</dbReference>
<dbReference type="GO" id="GO:0046872">
    <property type="term" value="F:metal ion binding"/>
    <property type="evidence" value="ECO:0007669"/>
    <property type="project" value="UniProtKB-KW"/>
</dbReference>
<dbReference type="PANTHER" id="PTHR30094:SF0">
    <property type="entry name" value="BIFUNCTIONAL GLUTATHIONYLSPERMIDINE SYNTHETASE_AMIDASE-RELATED"/>
    <property type="match status" value="1"/>
</dbReference>
<comment type="caution">
    <text evidence="8">The sequence shown here is derived from an EMBL/GenBank/DDBJ whole genome shotgun (WGS) entry which is preliminary data.</text>
</comment>
<proteinExistence type="inferred from homology"/>
<dbReference type="SUPFAM" id="SSF52440">
    <property type="entry name" value="PreATP-grasp domain"/>
    <property type="match status" value="1"/>
</dbReference>
<dbReference type="GO" id="GO:0008884">
    <property type="term" value="F:glutathionylspermidine amidase activity"/>
    <property type="evidence" value="ECO:0007669"/>
    <property type="project" value="TreeGrafter"/>
</dbReference>
<name>A0A5R9GUY3_9PROT</name>
<evidence type="ECO:0000259" key="7">
    <source>
        <dbReference type="PROSITE" id="PS50911"/>
    </source>
</evidence>
<dbReference type="SUPFAM" id="SSF54001">
    <property type="entry name" value="Cysteine proteinases"/>
    <property type="match status" value="1"/>
</dbReference>
<dbReference type="InterPro" id="IPR016185">
    <property type="entry name" value="PreATP-grasp_dom_sf"/>
</dbReference>
<dbReference type="GO" id="GO:0008885">
    <property type="term" value="F:glutathionylspermidine synthase activity"/>
    <property type="evidence" value="ECO:0007669"/>
    <property type="project" value="TreeGrafter"/>
</dbReference>
<keyword evidence="6" id="KW-0460">Magnesium</keyword>
<dbReference type="InterPro" id="IPR038765">
    <property type="entry name" value="Papain-like_cys_pep_sf"/>
</dbReference>
<dbReference type="SUPFAM" id="SSF56059">
    <property type="entry name" value="Glutathione synthetase ATP-binding domain-like"/>
    <property type="match status" value="1"/>
</dbReference>
<dbReference type="InterPro" id="IPR051705">
    <property type="entry name" value="Gsp_Synthetase/Amidase"/>
</dbReference>
<dbReference type="GO" id="GO:0005524">
    <property type="term" value="F:ATP binding"/>
    <property type="evidence" value="ECO:0007669"/>
    <property type="project" value="UniProtKB-KW"/>
</dbReference>
<sequence length="639" mass="72459">MQENAKFNTILGYAPGHVPVYSSHYPSADEAEFASRRDFRSYIDGVFMGYKWQCVEFARRWLYLNHGCTFDNIPMAYDIFHLRSLRSLKDHMLLPLRSFRNGARRPPEPGCMLIWEEGGEFEETGHVAIVTEVFADRVRIVEQNVSHQVWAEGQQYSRELRARTEADGSYHIECTYPDAAVLGWVIQTDDDTYAEIFYDIPAGLLNLQGGCADAAPLVPAKPSAELKPEERAYIACMGDYTLTHHAADKERYIRMSEAAMKELRHASNEMHAMFMQATDHVLENDALLERFGFPRVLWPRLRSSWDNRRNHMITGRLDFALCGRGIKIYEYNADSASCYMECGQVQGQWSAMHGVEEGWDPGSHLHEALVHAWKKSGMGGVLHIMQDNDLEETYHALYMKSAMEEAGIACKVIRGLADLAWNDAGEVVDRDGMRIRHVWKTWAWETALDQLRAECDEEQQQPQLPGVSARLKYARPRLVDVLLRREVQVFEPLWTLVPSNKAILPVLWELFTDHPRLLDAQFSLTGDLRRKGYVAKPVVGRCGANISMVARGDQLIGETSGQFDDREQIYQEFFELPQVNDHYVQVSGFIVDGRFAGACIRADRSPIITGGSDLFALRIVPDADLQAGQAMSGSLNRAG</sequence>
<evidence type="ECO:0000313" key="8">
    <source>
        <dbReference type="EMBL" id="TLS66994.1"/>
    </source>
</evidence>
<dbReference type="RefSeq" id="WP_138239385.1">
    <property type="nucleotide sequence ID" value="NZ_VBRY01000007.1"/>
</dbReference>
<gene>
    <name evidence="8" type="ORF">FEF65_08550</name>
</gene>
<evidence type="ECO:0000313" key="9">
    <source>
        <dbReference type="Proteomes" id="UP000306585"/>
    </source>
</evidence>
<evidence type="ECO:0000256" key="2">
    <source>
        <dbReference type="ARBA" id="ARBA00022598"/>
    </source>
</evidence>
<dbReference type="EMBL" id="VBRY01000007">
    <property type="protein sequence ID" value="TLS66994.1"/>
    <property type="molecule type" value="Genomic_DNA"/>
</dbReference>
<evidence type="ECO:0000256" key="3">
    <source>
        <dbReference type="ARBA" id="ARBA00022723"/>
    </source>
</evidence>
<dbReference type="AlphaFoldDB" id="A0A5R9GUY3"/>
<keyword evidence="9" id="KW-1185">Reference proteome</keyword>
<dbReference type="Pfam" id="PF05257">
    <property type="entry name" value="CHAP"/>
    <property type="match status" value="1"/>
</dbReference>
<evidence type="ECO:0000256" key="1">
    <source>
        <dbReference type="ARBA" id="ARBA00008227"/>
    </source>
</evidence>
<dbReference type="InterPro" id="IPR005494">
    <property type="entry name" value="GSPS_pre-ATP-grasp-like_dom"/>
</dbReference>
<keyword evidence="4" id="KW-0547">Nucleotide-binding</keyword>
<dbReference type="Proteomes" id="UP000306585">
    <property type="component" value="Unassembled WGS sequence"/>
</dbReference>
<keyword evidence="3" id="KW-0479">Metal-binding</keyword>
<evidence type="ECO:0000256" key="6">
    <source>
        <dbReference type="ARBA" id="ARBA00022842"/>
    </source>
</evidence>
<organism evidence="8 9">
    <name type="scientific">Mariprofundus erugo</name>
    <dbReference type="NCBI Taxonomy" id="2528639"/>
    <lineage>
        <taxon>Bacteria</taxon>
        <taxon>Pseudomonadati</taxon>
        <taxon>Pseudomonadota</taxon>
        <taxon>Candidatius Mariprofundia</taxon>
        <taxon>Mariprofundales</taxon>
        <taxon>Mariprofundaceae</taxon>
        <taxon>Mariprofundus</taxon>
    </lineage>
</organism>
<dbReference type="Gene3D" id="3.90.1720.10">
    <property type="entry name" value="endopeptidase domain like (from Nostoc punctiforme)"/>
    <property type="match status" value="1"/>
</dbReference>
<dbReference type="Gene3D" id="3.30.1490.330">
    <property type="match status" value="1"/>
</dbReference>
<reference evidence="8 9" key="1">
    <citation type="journal article" date="2019" name="Appl. Environ. Microbiol.">
        <title>Environmental Evidence and Genomic Insight of Iron-oxidizing Bacteria Preference Towards More Corrosion Resistant Stainless Steel at Higher Salinities.</title>
        <authorList>
            <person name="Garrison C.E."/>
            <person name="Price K.A."/>
            <person name="Field E.K."/>
        </authorList>
    </citation>
    <scope>NUCLEOTIDE SEQUENCE [LARGE SCALE GENOMIC DNA]</scope>
    <source>
        <strain evidence="8 9">P3</strain>
    </source>
</reference>
<feature type="domain" description="Peptidase C51" evidence="7">
    <location>
        <begin position="29"/>
        <end position="173"/>
    </location>
</feature>
<evidence type="ECO:0000256" key="5">
    <source>
        <dbReference type="ARBA" id="ARBA00022840"/>
    </source>
</evidence>
<keyword evidence="5" id="KW-0067">ATP-binding</keyword>
<comment type="similarity">
    <text evidence="1">In the C-terminal section; belongs to the glutathionylspermidine synthase preATP-grasp family.</text>
</comment>
<keyword evidence="2" id="KW-0436">Ligase</keyword>
<protein>
    <submittedName>
        <fullName evidence="8">CHAP domain-containing protein</fullName>
    </submittedName>
</protein>
<dbReference type="PANTHER" id="PTHR30094">
    <property type="entry name" value="BIFUNCTIONAL GLUTATHIONYLSPERMIDINE SYNTHETASE/AMIDASE-RELATED"/>
    <property type="match status" value="1"/>
</dbReference>